<proteinExistence type="predicted"/>
<dbReference type="EMBL" id="MZ420154">
    <property type="protein sequence ID" value="QYA18311.1"/>
    <property type="molecule type" value="Genomic_DNA"/>
</dbReference>
<accession>A0A8F8KNC2</accession>
<organism evidence="2">
    <name type="scientific">Clandestinovirus</name>
    <dbReference type="NCBI Taxonomy" id="2831644"/>
    <lineage>
        <taxon>Viruses</taxon>
    </lineage>
</organism>
<feature type="compositionally biased region" description="Polar residues" evidence="1">
    <location>
        <begin position="42"/>
        <end position="56"/>
    </location>
</feature>
<reference evidence="2" key="1">
    <citation type="submission" date="2021-06" db="EMBL/GenBank/DDBJ databases">
        <authorList>
            <person name="Rolland C."/>
        </authorList>
    </citation>
    <scope>NUCLEOTIDE SEQUENCE</scope>
    <source>
        <strain evidence="2">347.936635</strain>
    </source>
</reference>
<name>A0A8F8KNC2_9VIRU</name>
<evidence type="ECO:0000256" key="1">
    <source>
        <dbReference type="SAM" id="MobiDB-lite"/>
    </source>
</evidence>
<feature type="region of interest" description="Disordered" evidence="1">
    <location>
        <begin position="36"/>
        <end position="56"/>
    </location>
</feature>
<evidence type="ECO:0000313" key="2">
    <source>
        <dbReference type="EMBL" id="QYA18311.1"/>
    </source>
</evidence>
<sequence>MADQVIPLIQKQLDDGTITKMEVKQIVALLVSLLSDDDPSSEPSTASQASKSESQSLFDDDNYCIRCGVAMGYNNPRQFCCGSYCRNDTTESDGDCNPINRD</sequence>
<gene>
    <name evidence="2" type="ORF">KOM_12_41</name>
</gene>
<protein>
    <submittedName>
        <fullName evidence="2">Uncharacterized protein</fullName>
    </submittedName>
</protein>